<gene>
    <name evidence="2" type="ORF">A4R26_25900</name>
</gene>
<evidence type="ECO:0000256" key="1">
    <source>
        <dbReference type="SAM" id="MobiDB-lite"/>
    </source>
</evidence>
<dbReference type="AlphaFoldDB" id="A0A1V9FD86"/>
<organism evidence="2 3">
    <name type="scientific">Niastella populi</name>
    <dbReference type="NCBI Taxonomy" id="550983"/>
    <lineage>
        <taxon>Bacteria</taxon>
        <taxon>Pseudomonadati</taxon>
        <taxon>Bacteroidota</taxon>
        <taxon>Chitinophagia</taxon>
        <taxon>Chitinophagales</taxon>
        <taxon>Chitinophagaceae</taxon>
        <taxon>Niastella</taxon>
    </lineage>
</organism>
<evidence type="ECO:0000313" key="3">
    <source>
        <dbReference type="Proteomes" id="UP000192276"/>
    </source>
</evidence>
<name>A0A1V9FD86_9BACT</name>
<feature type="region of interest" description="Disordered" evidence="1">
    <location>
        <begin position="45"/>
        <end position="69"/>
    </location>
</feature>
<comment type="caution">
    <text evidence="2">The sequence shown here is derived from an EMBL/GenBank/DDBJ whole genome shotgun (WGS) entry which is preliminary data.</text>
</comment>
<protein>
    <submittedName>
        <fullName evidence="2">Uncharacterized protein</fullName>
    </submittedName>
</protein>
<reference evidence="3" key="1">
    <citation type="submission" date="2016-04" db="EMBL/GenBank/DDBJ databases">
        <authorList>
            <person name="Chen L."/>
            <person name="Zhuang W."/>
            <person name="Wang G."/>
        </authorList>
    </citation>
    <scope>NUCLEOTIDE SEQUENCE [LARGE SCALE GENOMIC DNA]</scope>
    <source>
        <strain evidence="3">208</strain>
    </source>
</reference>
<dbReference type="STRING" id="550983.A4R26_25900"/>
<proteinExistence type="predicted"/>
<dbReference type="EMBL" id="LWBP01000200">
    <property type="protein sequence ID" value="OQP56333.1"/>
    <property type="molecule type" value="Genomic_DNA"/>
</dbReference>
<dbReference type="Proteomes" id="UP000192276">
    <property type="component" value="Unassembled WGS sequence"/>
</dbReference>
<accession>A0A1V9FD86</accession>
<sequence length="69" mass="7377">MEKSNLQDSDKEPVTSVLQVQISCKVLKAGGSIFCNKKTAISPVSSMSGFPEGLPENKTLQPRRAGQAL</sequence>
<evidence type="ECO:0000313" key="2">
    <source>
        <dbReference type="EMBL" id="OQP56333.1"/>
    </source>
</evidence>
<keyword evidence="3" id="KW-1185">Reference proteome</keyword>